<name>A0A2P2NDH1_RHIMU</name>
<accession>A0A2P2NDH1</accession>
<dbReference type="EMBL" id="GGEC01060042">
    <property type="protein sequence ID" value="MBX40526.1"/>
    <property type="molecule type" value="Transcribed_RNA"/>
</dbReference>
<evidence type="ECO:0000313" key="1">
    <source>
        <dbReference type="EMBL" id="MBX40526.1"/>
    </source>
</evidence>
<proteinExistence type="predicted"/>
<reference evidence="1" key="1">
    <citation type="submission" date="2018-02" db="EMBL/GenBank/DDBJ databases">
        <title>Rhizophora mucronata_Transcriptome.</title>
        <authorList>
            <person name="Meera S.P."/>
            <person name="Sreeshan A."/>
            <person name="Augustine A."/>
        </authorList>
    </citation>
    <scope>NUCLEOTIDE SEQUENCE</scope>
    <source>
        <tissue evidence="1">Leaf</tissue>
    </source>
</reference>
<dbReference type="AlphaFoldDB" id="A0A2P2NDH1"/>
<protein>
    <submittedName>
        <fullName evidence="1">Uncharacterized protein</fullName>
    </submittedName>
</protein>
<sequence>MHGLCRHQIPGKLMNLSSQLLLCF</sequence>
<organism evidence="1">
    <name type="scientific">Rhizophora mucronata</name>
    <name type="common">Asiatic mangrove</name>
    <dbReference type="NCBI Taxonomy" id="61149"/>
    <lineage>
        <taxon>Eukaryota</taxon>
        <taxon>Viridiplantae</taxon>
        <taxon>Streptophyta</taxon>
        <taxon>Embryophyta</taxon>
        <taxon>Tracheophyta</taxon>
        <taxon>Spermatophyta</taxon>
        <taxon>Magnoliopsida</taxon>
        <taxon>eudicotyledons</taxon>
        <taxon>Gunneridae</taxon>
        <taxon>Pentapetalae</taxon>
        <taxon>rosids</taxon>
        <taxon>fabids</taxon>
        <taxon>Malpighiales</taxon>
        <taxon>Rhizophoraceae</taxon>
        <taxon>Rhizophora</taxon>
    </lineage>
</organism>